<evidence type="ECO:0000256" key="1">
    <source>
        <dbReference type="SAM" id="SignalP"/>
    </source>
</evidence>
<gene>
    <name evidence="4" type="ORF">GFH30_10700</name>
    <name evidence="3" type="ORF">GHJ48_10510</name>
</gene>
<organism evidence="3 6">
    <name type="scientific">Acinetobacter wanghuae</name>
    <dbReference type="NCBI Taxonomy" id="2662362"/>
    <lineage>
        <taxon>Bacteria</taxon>
        <taxon>Pseudomonadati</taxon>
        <taxon>Pseudomonadota</taxon>
        <taxon>Gammaproteobacteria</taxon>
        <taxon>Moraxellales</taxon>
        <taxon>Moraxellaceae</taxon>
        <taxon>Acinetobacter</taxon>
    </lineage>
</organism>
<dbReference type="EMBL" id="WITK01000017">
    <property type="protein sequence ID" value="MQW92813.1"/>
    <property type="molecule type" value="Genomic_DNA"/>
</dbReference>
<evidence type="ECO:0000313" key="5">
    <source>
        <dbReference type="Proteomes" id="UP000327478"/>
    </source>
</evidence>
<evidence type="ECO:0000313" key="6">
    <source>
        <dbReference type="Proteomes" id="UP000480556"/>
    </source>
</evidence>
<keyword evidence="5" id="KW-1185">Reference proteome</keyword>
<proteinExistence type="predicted"/>
<feature type="chain" id="PRO_5044623713" evidence="1">
    <location>
        <begin position="22"/>
        <end position="160"/>
    </location>
</feature>
<dbReference type="InterPro" id="IPR038670">
    <property type="entry name" value="HslJ-like_sf"/>
</dbReference>
<evidence type="ECO:0000313" key="4">
    <source>
        <dbReference type="EMBL" id="QGA11810.1"/>
    </source>
</evidence>
<keyword evidence="1" id="KW-0732">Signal</keyword>
<evidence type="ECO:0000313" key="3">
    <source>
        <dbReference type="EMBL" id="MQW92813.1"/>
    </source>
</evidence>
<dbReference type="Proteomes" id="UP000480556">
    <property type="component" value="Unassembled WGS sequence"/>
</dbReference>
<evidence type="ECO:0000259" key="2">
    <source>
        <dbReference type="Pfam" id="PF03724"/>
    </source>
</evidence>
<sequence>MPKNKKMHFFFVSMMTCSVLSLWGCQSSSKPSKAQYSTAERPLQVIRSQDGIQNVRLKIIEINGQKAKFFQQEPYLELRASHKLLSGHTGCNPVIGKYTLNTQLLKIDFDARTGHQRCDGALPQEAELIQILNEIQAYKMLGNRIQFLNARGQVLLMTQK</sequence>
<dbReference type="Proteomes" id="UP000327478">
    <property type="component" value="Chromosome"/>
</dbReference>
<protein>
    <submittedName>
        <fullName evidence="3">META domain-containing protein</fullName>
    </submittedName>
</protein>
<name>A0A5Q0P613_9GAMM</name>
<accession>A0A5Q0P613</accession>
<dbReference type="InterPro" id="IPR005184">
    <property type="entry name" value="DUF306_Meta_HslJ"/>
</dbReference>
<dbReference type="AlphaFoldDB" id="A0A5Q0P613"/>
<dbReference type="EMBL" id="CP045650">
    <property type="protein sequence ID" value="QGA11810.1"/>
    <property type="molecule type" value="Genomic_DNA"/>
</dbReference>
<dbReference type="Pfam" id="PF03724">
    <property type="entry name" value="META"/>
    <property type="match status" value="1"/>
</dbReference>
<feature type="domain" description="DUF306" evidence="2">
    <location>
        <begin position="53"/>
        <end position="156"/>
    </location>
</feature>
<dbReference type="RefSeq" id="WP_153372487.1">
    <property type="nucleotide sequence ID" value="NZ_CP045650.1"/>
</dbReference>
<reference evidence="5 6" key="1">
    <citation type="submission" date="2019-10" db="EMBL/GenBank/DDBJ databases">
        <authorList>
            <person name="Dong K."/>
        </authorList>
    </citation>
    <scope>NUCLEOTIDE SEQUENCE [LARGE SCALE GENOMIC DNA]</scope>
    <source>
        <strain evidence="5">dk386</strain>
        <strain evidence="4">Dk386</strain>
        <strain evidence="6">dk771</strain>
        <strain evidence="3">Dk771</strain>
    </source>
</reference>
<dbReference type="Gene3D" id="2.40.128.270">
    <property type="match status" value="1"/>
</dbReference>
<feature type="signal peptide" evidence="1">
    <location>
        <begin position="1"/>
        <end position="21"/>
    </location>
</feature>